<comment type="subcellular location">
    <subcellularLocation>
        <location evidence="1">Membrane</location>
        <topology evidence="1">Multi-pass membrane protein</topology>
    </subcellularLocation>
</comment>
<feature type="transmembrane region" description="Helical" evidence="6">
    <location>
        <begin position="236"/>
        <end position="257"/>
    </location>
</feature>
<evidence type="ECO:0000256" key="4">
    <source>
        <dbReference type="ARBA" id="ARBA00023136"/>
    </source>
</evidence>
<protein>
    <recommendedName>
        <fullName evidence="7">Rhodopsin domain-containing protein</fullName>
    </recommendedName>
</protein>
<evidence type="ECO:0000313" key="8">
    <source>
        <dbReference type="EMBL" id="KUJ08328.1"/>
    </source>
</evidence>
<evidence type="ECO:0000256" key="6">
    <source>
        <dbReference type="SAM" id="Phobius"/>
    </source>
</evidence>
<dbReference type="AlphaFoldDB" id="A0A132B7E5"/>
<dbReference type="GeneID" id="28818287"/>
<keyword evidence="3 6" id="KW-1133">Transmembrane helix</keyword>
<gene>
    <name evidence="8" type="ORF">LY89DRAFT_567928</name>
</gene>
<reference evidence="8 9" key="1">
    <citation type="submission" date="2015-10" db="EMBL/GenBank/DDBJ databases">
        <title>Full genome of DAOMC 229536 Phialocephala scopiformis, a fungal endophyte of spruce producing the potent anti-insectan compound rugulosin.</title>
        <authorList>
            <consortium name="DOE Joint Genome Institute"/>
            <person name="Walker A.K."/>
            <person name="Frasz S.L."/>
            <person name="Seifert K.A."/>
            <person name="Miller J.D."/>
            <person name="Mondo S.J."/>
            <person name="Labutti K."/>
            <person name="Lipzen A."/>
            <person name="Dockter R."/>
            <person name="Kennedy M."/>
            <person name="Grigoriev I.V."/>
            <person name="Spatafora J.W."/>
        </authorList>
    </citation>
    <scope>NUCLEOTIDE SEQUENCE [LARGE SCALE GENOMIC DNA]</scope>
    <source>
        <strain evidence="8 9">CBS 120377</strain>
    </source>
</reference>
<keyword evidence="2 6" id="KW-0812">Transmembrane</keyword>
<evidence type="ECO:0000256" key="3">
    <source>
        <dbReference type="ARBA" id="ARBA00022989"/>
    </source>
</evidence>
<evidence type="ECO:0000256" key="1">
    <source>
        <dbReference type="ARBA" id="ARBA00004141"/>
    </source>
</evidence>
<dbReference type="InterPro" id="IPR052337">
    <property type="entry name" value="SAT4-like"/>
</dbReference>
<dbReference type="KEGG" id="psco:LY89DRAFT_567928"/>
<feature type="transmembrane region" description="Helical" evidence="6">
    <location>
        <begin position="112"/>
        <end position="131"/>
    </location>
</feature>
<dbReference type="PANTHER" id="PTHR33048:SF158">
    <property type="entry name" value="MEMBRANE PROTEIN PTH11-LIKE, PUTATIVE-RELATED"/>
    <property type="match status" value="1"/>
</dbReference>
<dbReference type="Pfam" id="PF20684">
    <property type="entry name" value="Fung_rhodopsin"/>
    <property type="match status" value="1"/>
</dbReference>
<feature type="non-terminal residue" evidence="8">
    <location>
        <position position="266"/>
    </location>
</feature>
<accession>A0A132B7E5</accession>
<comment type="similarity">
    <text evidence="5">Belongs to the SAT4 family.</text>
</comment>
<organism evidence="8 9">
    <name type="scientific">Mollisia scopiformis</name>
    <name type="common">Conifer needle endophyte fungus</name>
    <name type="synonym">Phialocephala scopiformis</name>
    <dbReference type="NCBI Taxonomy" id="149040"/>
    <lineage>
        <taxon>Eukaryota</taxon>
        <taxon>Fungi</taxon>
        <taxon>Dikarya</taxon>
        <taxon>Ascomycota</taxon>
        <taxon>Pezizomycotina</taxon>
        <taxon>Leotiomycetes</taxon>
        <taxon>Helotiales</taxon>
        <taxon>Mollisiaceae</taxon>
        <taxon>Mollisia</taxon>
    </lineage>
</organism>
<dbReference type="Proteomes" id="UP000070700">
    <property type="component" value="Unassembled WGS sequence"/>
</dbReference>
<dbReference type="GO" id="GO:0016020">
    <property type="term" value="C:membrane"/>
    <property type="evidence" value="ECO:0007669"/>
    <property type="project" value="UniProtKB-SubCell"/>
</dbReference>
<evidence type="ECO:0000313" key="9">
    <source>
        <dbReference type="Proteomes" id="UP000070700"/>
    </source>
</evidence>
<name>A0A132B7E5_MOLSC</name>
<dbReference type="PANTHER" id="PTHR33048">
    <property type="entry name" value="PTH11-LIKE INTEGRAL MEMBRANE PROTEIN (AFU_ORTHOLOGUE AFUA_5G11245)"/>
    <property type="match status" value="1"/>
</dbReference>
<dbReference type="InterPro" id="IPR049326">
    <property type="entry name" value="Rhodopsin_dom_fungi"/>
</dbReference>
<dbReference type="EMBL" id="KQ947436">
    <property type="protein sequence ID" value="KUJ08328.1"/>
    <property type="molecule type" value="Genomic_DNA"/>
</dbReference>
<keyword evidence="4 6" id="KW-0472">Membrane</keyword>
<dbReference type="RefSeq" id="XP_018062683.1">
    <property type="nucleotide sequence ID" value="XM_018208561.1"/>
</dbReference>
<evidence type="ECO:0000259" key="7">
    <source>
        <dbReference type="Pfam" id="PF20684"/>
    </source>
</evidence>
<keyword evidence="9" id="KW-1185">Reference proteome</keyword>
<evidence type="ECO:0000256" key="5">
    <source>
        <dbReference type="ARBA" id="ARBA00038359"/>
    </source>
</evidence>
<feature type="transmembrane region" description="Helical" evidence="6">
    <location>
        <begin position="35"/>
        <end position="56"/>
    </location>
</feature>
<dbReference type="OrthoDB" id="2496787at2759"/>
<proteinExistence type="inferred from homology"/>
<feature type="non-terminal residue" evidence="8">
    <location>
        <position position="1"/>
    </location>
</feature>
<feature type="transmembrane region" description="Helical" evidence="6">
    <location>
        <begin position="196"/>
        <end position="216"/>
    </location>
</feature>
<sequence>LCVTICLTCATIPFFLRTYVRAFVRREWLFEDCSSFLTCIIKGGLVSYCGLMTTVMSRHGGVHQWDLTADEVHSALFWFNITSIEYGIEILICKLTILTIYRRVFVPQRWEFFDILLRIFEVILISFYFSITVVKIFECKPRARIWNKKLAGTCINVNTMLNTSGMFNFTTDVLLLLVPVKSVWKLQMKKSNKIRVVLIFTFGMIAPVFSLIGFLVRERISHSPDATYNQPLVLLWGTAEVSTGFICICLPPLSIFFHRNKPRKGP</sequence>
<feature type="domain" description="Rhodopsin" evidence="7">
    <location>
        <begin position="16"/>
        <end position="258"/>
    </location>
</feature>
<evidence type="ECO:0000256" key="2">
    <source>
        <dbReference type="ARBA" id="ARBA00022692"/>
    </source>
</evidence>
<dbReference type="InParanoid" id="A0A132B7E5"/>